<dbReference type="SUPFAM" id="SSF56784">
    <property type="entry name" value="HAD-like"/>
    <property type="match status" value="1"/>
</dbReference>
<dbReference type="Gene3D" id="3.40.1110.10">
    <property type="entry name" value="Calcium-transporting ATPase, cytoplasmic domain N"/>
    <property type="match status" value="1"/>
</dbReference>
<dbReference type="NCBIfam" id="TIGR01525">
    <property type="entry name" value="ATPase-IB_hvy"/>
    <property type="match status" value="1"/>
</dbReference>
<keyword evidence="5 10" id="KW-0547">Nucleotide-binding</keyword>
<dbReference type="NCBIfam" id="TIGR01494">
    <property type="entry name" value="ATPase_P-type"/>
    <property type="match status" value="1"/>
</dbReference>
<dbReference type="InterPro" id="IPR059000">
    <property type="entry name" value="ATPase_P-type_domA"/>
</dbReference>
<dbReference type="InterPro" id="IPR023214">
    <property type="entry name" value="HAD_sf"/>
</dbReference>
<comment type="similarity">
    <text evidence="2 10">Belongs to the cation transport ATPase (P-type) (TC 3.A.3) family. Type IB subfamily.</text>
</comment>
<evidence type="ECO:0000256" key="9">
    <source>
        <dbReference type="ARBA" id="ARBA00023136"/>
    </source>
</evidence>
<dbReference type="SFLD" id="SFLDF00027">
    <property type="entry name" value="p-type_atpase"/>
    <property type="match status" value="1"/>
</dbReference>
<dbReference type="PRINTS" id="PR00943">
    <property type="entry name" value="CUATPASE"/>
</dbReference>
<dbReference type="InterPro" id="IPR027256">
    <property type="entry name" value="P-typ_ATPase_IB"/>
</dbReference>
<evidence type="ECO:0000256" key="8">
    <source>
        <dbReference type="ARBA" id="ARBA00022989"/>
    </source>
</evidence>
<dbReference type="InterPro" id="IPR023299">
    <property type="entry name" value="ATPase_P-typ_cyto_dom_N"/>
</dbReference>
<dbReference type="Pfam" id="PF00702">
    <property type="entry name" value="Hydrolase"/>
    <property type="match status" value="1"/>
</dbReference>
<dbReference type="InterPro" id="IPR018303">
    <property type="entry name" value="ATPase_P-typ_P_site"/>
</dbReference>
<dbReference type="EMBL" id="CP075585">
    <property type="protein sequence ID" value="QZA58747.1"/>
    <property type="molecule type" value="Genomic_DNA"/>
</dbReference>
<evidence type="ECO:0000256" key="6">
    <source>
        <dbReference type="ARBA" id="ARBA00022840"/>
    </source>
</evidence>
<keyword evidence="10" id="KW-1003">Cell membrane</keyword>
<dbReference type="NCBIfam" id="TIGR01511">
    <property type="entry name" value="ATPase-IB1_Cu"/>
    <property type="match status" value="1"/>
</dbReference>
<proteinExistence type="inferred from homology"/>
<evidence type="ECO:0000256" key="7">
    <source>
        <dbReference type="ARBA" id="ARBA00022967"/>
    </source>
</evidence>
<feature type="transmembrane region" description="Helical" evidence="10">
    <location>
        <begin position="166"/>
        <end position="186"/>
    </location>
</feature>
<dbReference type="InterPro" id="IPR023298">
    <property type="entry name" value="ATPase_P-typ_TM_dom_sf"/>
</dbReference>
<feature type="transmembrane region" description="Helical" evidence="10">
    <location>
        <begin position="98"/>
        <end position="117"/>
    </location>
</feature>
<evidence type="ECO:0000259" key="12">
    <source>
        <dbReference type="Pfam" id="PF19335"/>
    </source>
</evidence>
<dbReference type="InterPro" id="IPR045800">
    <property type="entry name" value="HMBD"/>
</dbReference>
<evidence type="ECO:0000256" key="1">
    <source>
        <dbReference type="ARBA" id="ARBA00004127"/>
    </source>
</evidence>
<keyword evidence="3 10" id="KW-0812">Transmembrane</keyword>
<evidence type="ECO:0000259" key="11">
    <source>
        <dbReference type="Pfam" id="PF00122"/>
    </source>
</evidence>
<dbReference type="PANTHER" id="PTHR43520">
    <property type="entry name" value="ATP7, ISOFORM B"/>
    <property type="match status" value="1"/>
</dbReference>
<evidence type="ECO:0000256" key="4">
    <source>
        <dbReference type="ARBA" id="ARBA00022723"/>
    </source>
</evidence>
<name>A0ABX8Z3U6_9BACT</name>
<dbReference type="Proteomes" id="UP000822862">
    <property type="component" value="Chromosome"/>
</dbReference>
<evidence type="ECO:0000313" key="14">
    <source>
        <dbReference type="Proteomes" id="UP000822862"/>
    </source>
</evidence>
<dbReference type="PANTHER" id="PTHR43520:SF8">
    <property type="entry name" value="P-TYPE CU(+) TRANSPORTER"/>
    <property type="match status" value="1"/>
</dbReference>
<keyword evidence="6 10" id="KW-0067">ATP-binding</keyword>
<feature type="transmembrane region" description="Helical" evidence="10">
    <location>
        <begin position="665"/>
        <end position="688"/>
    </location>
</feature>
<evidence type="ECO:0000313" key="13">
    <source>
        <dbReference type="EMBL" id="QZA58747.1"/>
    </source>
</evidence>
<protein>
    <submittedName>
        <fullName evidence="13">Copper-exporting P-type ATPase</fullName>
    </submittedName>
</protein>
<dbReference type="InterPro" id="IPR036412">
    <property type="entry name" value="HAD-like_sf"/>
</dbReference>
<sequence>MNHSHHSCHSSDKIPNTSSSTSSLYVCPMHPEVQQDYPGDCSICGMSLELAKITEKEDDSEYRDTLRRFWIGIILTIPILILVIGQTFSGFISEQVSHWIQFILSTPVVFFAGWPFFGKAWRSVVNRSLNMFTLIALGIGTAYFYSAIAVLLPDLFSNSFKEKGELFVYFEAASVITVLVLLGQILELKAKTQTGQAIKSLLNLSAKTAHLVLDGQEQEIPIEQVKVGDLLRIKPGEKVPVDGEVIEGSSFIDESMITGESVPVEKKVQDEVTGSTINQRGSFIMQAKRVGNETLLSKIIQMVSEAQRSKAPIQRLADRVSAYFVPFVIIVAVIAFIIWASIGPEPRFVFALVNAVAVLIIACPCALGLATPMSIMVGIGRGAQMGVLIKNAEALERLEKLNTLMIDKTGTLTEGKPKVIQIITSDIVQENELLSLSAALEKNSEHPLAVAIMQEAKEKDLIIPEVQNFNSITGKGVEGVVKGKQVFIGKVGLLKEKDITGIADLELRAKEAQKQAQSTIFVAIDGQTLGFIVVSDPIKSSTSKAIEDLHRLGIKIIMLSGDAEYTAKAVAQKLHIDEVYAGISPQDKSSFVQKLKNEKQIVAMAGDGINDSLALTIADVGIAMGTGTDVAIQSAGITLVKGDLNGIVKAITLSKVTMRNIRQNLFFALIYNFAGIPIAAGILFPFFGLLLNPMIASAAMACSSVSVILNALRLKKIKLY</sequence>
<dbReference type="RefSeq" id="WP_220716079.1">
    <property type="nucleotide sequence ID" value="NZ_CP075585.1"/>
</dbReference>
<accession>A0ABX8Z3U6</accession>
<evidence type="ECO:0000256" key="2">
    <source>
        <dbReference type="ARBA" id="ARBA00006024"/>
    </source>
</evidence>
<feature type="transmembrane region" description="Helical" evidence="10">
    <location>
        <begin position="694"/>
        <end position="712"/>
    </location>
</feature>
<dbReference type="SUPFAM" id="SSF81665">
    <property type="entry name" value="Calcium ATPase, transmembrane domain M"/>
    <property type="match status" value="1"/>
</dbReference>
<keyword evidence="4 10" id="KW-0479">Metal-binding</keyword>
<evidence type="ECO:0000256" key="5">
    <source>
        <dbReference type="ARBA" id="ARBA00022741"/>
    </source>
</evidence>
<evidence type="ECO:0000256" key="3">
    <source>
        <dbReference type="ARBA" id="ARBA00022692"/>
    </source>
</evidence>
<dbReference type="Gene3D" id="3.40.50.1000">
    <property type="entry name" value="HAD superfamily/HAD-like"/>
    <property type="match status" value="1"/>
</dbReference>
<feature type="transmembrane region" description="Helical" evidence="10">
    <location>
        <begin position="320"/>
        <end position="342"/>
    </location>
</feature>
<dbReference type="InterPro" id="IPR044492">
    <property type="entry name" value="P_typ_ATPase_HD_dom"/>
</dbReference>
<dbReference type="Gene3D" id="2.70.150.10">
    <property type="entry name" value="Calcium-transporting ATPase, cytoplasmic transduction domain A"/>
    <property type="match status" value="1"/>
</dbReference>
<dbReference type="SFLD" id="SFLDG00002">
    <property type="entry name" value="C1.7:_P-type_atpase_like"/>
    <property type="match status" value="1"/>
</dbReference>
<evidence type="ECO:0000256" key="10">
    <source>
        <dbReference type="RuleBase" id="RU362081"/>
    </source>
</evidence>
<dbReference type="PRINTS" id="PR00119">
    <property type="entry name" value="CATATPASE"/>
</dbReference>
<feature type="transmembrane region" description="Helical" evidence="10">
    <location>
        <begin position="69"/>
        <end position="92"/>
    </location>
</feature>
<keyword evidence="7" id="KW-1278">Translocase</keyword>
<keyword evidence="14" id="KW-1185">Reference proteome</keyword>
<organism evidence="13 14">
    <name type="scientific">Candidatus Rhabdochlamydia porcellionis</name>
    <dbReference type="NCBI Taxonomy" id="225148"/>
    <lineage>
        <taxon>Bacteria</taxon>
        <taxon>Pseudomonadati</taxon>
        <taxon>Chlamydiota</taxon>
        <taxon>Chlamydiia</taxon>
        <taxon>Parachlamydiales</taxon>
        <taxon>Candidatus Rhabdochlamydiaceae</taxon>
        <taxon>Candidatus Rhabdochlamydia</taxon>
    </lineage>
</organism>
<feature type="domain" description="Heavy metal binding" evidence="12">
    <location>
        <begin position="25"/>
        <end position="49"/>
    </location>
</feature>
<dbReference type="InterPro" id="IPR001757">
    <property type="entry name" value="P_typ_ATPase"/>
</dbReference>
<dbReference type="SFLD" id="SFLDS00003">
    <property type="entry name" value="Haloacid_Dehalogenase"/>
    <property type="match status" value="1"/>
</dbReference>
<keyword evidence="9 10" id="KW-0472">Membrane</keyword>
<dbReference type="Pfam" id="PF00122">
    <property type="entry name" value="E1-E2_ATPase"/>
    <property type="match status" value="1"/>
</dbReference>
<dbReference type="CDD" id="cd02094">
    <property type="entry name" value="P-type_ATPase_Cu-like"/>
    <property type="match status" value="1"/>
</dbReference>
<reference evidence="13 14" key="2">
    <citation type="submission" date="2021-05" db="EMBL/GenBank/DDBJ databases">
        <title>Ecology and evolution of chlamydial symbionts of arthropods.</title>
        <authorList>
            <person name="Halter T."/>
            <person name="Sixt B.S."/>
            <person name="Toenshoff E.R."/>
            <person name="Koestlbacher S."/>
            <person name="Schulz F."/>
            <person name="Kostanjsek R."/>
            <person name="Collingro A."/>
            <person name="Hendrickx F."/>
            <person name="Horn M."/>
        </authorList>
    </citation>
    <scope>NUCLEOTIDE SEQUENCE [LARGE SCALE GENOMIC DNA]</scope>
    <source>
        <strain evidence="13 14">15C</strain>
    </source>
</reference>
<keyword evidence="8 10" id="KW-1133">Transmembrane helix</keyword>
<feature type="domain" description="P-type ATPase A" evidence="11">
    <location>
        <begin position="204"/>
        <end position="303"/>
    </location>
</feature>
<dbReference type="Pfam" id="PF19335">
    <property type="entry name" value="HMBD"/>
    <property type="match status" value="1"/>
</dbReference>
<feature type="transmembrane region" description="Helical" evidence="10">
    <location>
        <begin position="348"/>
        <end position="371"/>
    </location>
</feature>
<dbReference type="PROSITE" id="PS00154">
    <property type="entry name" value="ATPASE_E1_E2"/>
    <property type="match status" value="1"/>
</dbReference>
<gene>
    <name evidence="13" type="ORF">RHAB15C_0000626</name>
</gene>
<reference evidence="13 14" key="1">
    <citation type="submission" date="2020-01" db="EMBL/GenBank/DDBJ databases">
        <authorList>
            <person name="Sixt B."/>
            <person name="Schulz F."/>
            <person name="Kostanjsek R."/>
            <person name="Koestlbacher S."/>
            <person name="Collingro A."/>
            <person name="Toenshoff E."/>
            <person name="Horn M."/>
        </authorList>
    </citation>
    <scope>NUCLEOTIDE SEQUENCE [LARGE SCALE GENOMIC DNA]</scope>
    <source>
        <strain evidence="13 14">15C</strain>
    </source>
</reference>
<dbReference type="SUPFAM" id="SSF81653">
    <property type="entry name" value="Calcium ATPase, transduction domain A"/>
    <property type="match status" value="1"/>
</dbReference>
<dbReference type="InterPro" id="IPR008250">
    <property type="entry name" value="ATPase_P-typ_transduc_dom_A_sf"/>
</dbReference>
<feature type="transmembrane region" description="Helical" evidence="10">
    <location>
        <begin position="129"/>
        <end position="146"/>
    </location>
</feature>
<comment type="subcellular location">
    <subcellularLocation>
        <location evidence="10">Cell membrane</location>
    </subcellularLocation>
    <subcellularLocation>
        <location evidence="1">Endomembrane system</location>
        <topology evidence="1">Multi-pass membrane protein</topology>
    </subcellularLocation>
</comment>